<evidence type="ECO:0000256" key="1">
    <source>
        <dbReference type="SAM" id="Phobius"/>
    </source>
</evidence>
<gene>
    <name evidence="2" type="ORF">As57867_006494</name>
</gene>
<sequence>ALTCEKTKVSLGGKGGVWTSSASSLDVVKSGSGIVSVLNPLPAAVSGPVVTVEADTASRAWMAEVPRPASSPVFMFGIGLGCILGLVLVLLIGLIWRKYGRRCRRRQDCGPYDENLTPREMEGTQNDVVTKAV</sequence>
<dbReference type="EMBL" id="VJMH01002710">
    <property type="protein sequence ID" value="KAF0707880.1"/>
    <property type="molecule type" value="Genomic_DNA"/>
</dbReference>
<dbReference type="AlphaFoldDB" id="A0A6A4ZA15"/>
<proteinExistence type="predicted"/>
<organism evidence="2">
    <name type="scientific">Aphanomyces stellatus</name>
    <dbReference type="NCBI Taxonomy" id="120398"/>
    <lineage>
        <taxon>Eukaryota</taxon>
        <taxon>Sar</taxon>
        <taxon>Stramenopiles</taxon>
        <taxon>Oomycota</taxon>
        <taxon>Saprolegniomycetes</taxon>
        <taxon>Saprolegniales</taxon>
        <taxon>Verrucalvaceae</taxon>
        <taxon>Aphanomyces</taxon>
    </lineage>
</organism>
<protein>
    <submittedName>
        <fullName evidence="2">Uncharacterized protein</fullName>
    </submittedName>
</protein>
<keyword evidence="1" id="KW-0812">Transmembrane</keyword>
<accession>A0A6A4ZA15</accession>
<feature type="non-terminal residue" evidence="2">
    <location>
        <position position="1"/>
    </location>
</feature>
<evidence type="ECO:0000313" key="2">
    <source>
        <dbReference type="EMBL" id="KAF0707880.1"/>
    </source>
</evidence>
<name>A0A6A4ZA15_9STRA</name>
<keyword evidence="1" id="KW-1133">Transmembrane helix</keyword>
<feature type="transmembrane region" description="Helical" evidence="1">
    <location>
        <begin position="73"/>
        <end position="96"/>
    </location>
</feature>
<comment type="caution">
    <text evidence="2">The sequence shown here is derived from an EMBL/GenBank/DDBJ whole genome shotgun (WGS) entry which is preliminary data.</text>
</comment>
<reference evidence="2" key="1">
    <citation type="submission" date="2019-06" db="EMBL/GenBank/DDBJ databases">
        <title>Genomics analysis of Aphanomyces spp. identifies a new class of oomycete effector associated with host adaptation.</title>
        <authorList>
            <person name="Gaulin E."/>
        </authorList>
    </citation>
    <scope>NUCLEOTIDE SEQUENCE</scope>
    <source>
        <strain evidence="2">CBS 578.67</strain>
    </source>
</reference>
<keyword evidence="1" id="KW-0472">Membrane</keyword>